<feature type="signal peptide" evidence="6">
    <location>
        <begin position="1"/>
        <end position="25"/>
    </location>
</feature>
<evidence type="ECO:0000256" key="2">
    <source>
        <dbReference type="ARBA" id="ARBA00022490"/>
    </source>
</evidence>
<dbReference type="GO" id="GO:0033549">
    <property type="term" value="F:MAP kinase phosphatase activity"/>
    <property type="evidence" value="ECO:0007669"/>
    <property type="project" value="TreeGrafter"/>
</dbReference>
<evidence type="ECO:0000259" key="7">
    <source>
        <dbReference type="Pfam" id="PF00782"/>
    </source>
</evidence>
<keyword evidence="10" id="KW-1185">Reference proteome</keyword>
<evidence type="ECO:0000256" key="1">
    <source>
        <dbReference type="ARBA" id="ARBA00004496"/>
    </source>
</evidence>
<dbReference type="OrthoDB" id="10252009at2759"/>
<keyword evidence="4" id="KW-0904">Protein phosphatase</keyword>
<dbReference type="AlphaFoldDB" id="A0A553N2X0"/>
<proteinExistence type="predicted"/>
<keyword evidence="3" id="KW-0378">Hydrolase</keyword>
<feature type="chain" id="PRO_5044617380" description="Dual specificity phosphatase catalytic domain-containing protein" evidence="6">
    <location>
        <begin position="26"/>
        <end position="71"/>
    </location>
</feature>
<dbReference type="Proteomes" id="UP000316079">
    <property type="component" value="Unassembled WGS sequence"/>
</dbReference>
<comment type="caution">
    <text evidence="8">The sequence shown here is derived from an EMBL/GenBank/DDBJ whole genome shotgun (WGS) entry which is preliminary data.</text>
</comment>
<dbReference type="PANTHER" id="PTHR45682">
    <property type="entry name" value="AGAP008228-PA"/>
    <property type="match status" value="1"/>
</dbReference>
<keyword evidence="2" id="KW-0963">Cytoplasm</keyword>
<organism evidence="8 10">
    <name type="scientific">Danionella cerebrum</name>
    <dbReference type="NCBI Taxonomy" id="2873325"/>
    <lineage>
        <taxon>Eukaryota</taxon>
        <taxon>Metazoa</taxon>
        <taxon>Chordata</taxon>
        <taxon>Craniata</taxon>
        <taxon>Vertebrata</taxon>
        <taxon>Euteleostomi</taxon>
        <taxon>Actinopterygii</taxon>
        <taxon>Neopterygii</taxon>
        <taxon>Teleostei</taxon>
        <taxon>Ostariophysi</taxon>
        <taxon>Cypriniformes</taxon>
        <taxon>Danionidae</taxon>
        <taxon>Danioninae</taxon>
        <taxon>Danionella</taxon>
    </lineage>
</organism>
<keyword evidence="6" id="KW-0732">Signal</keyword>
<dbReference type="Gene3D" id="3.90.190.10">
    <property type="entry name" value="Protein tyrosine phosphatase superfamily"/>
    <property type="match status" value="1"/>
</dbReference>
<evidence type="ECO:0000313" key="10">
    <source>
        <dbReference type="Proteomes" id="UP000316079"/>
    </source>
</evidence>
<evidence type="ECO:0000256" key="3">
    <source>
        <dbReference type="ARBA" id="ARBA00022801"/>
    </source>
</evidence>
<comment type="subcellular location">
    <subcellularLocation>
        <location evidence="1">Cytoplasm</location>
    </subcellularLocation>
</comment>
<evidence type="ECO:0000256" key="6">
    <source>
        <dbReference type="SAM" id="SignalP"/>
    </source>
</evidence>
<dbReference type="InterPro" id="IPR000340">
    <property type="entry name" value="Dual-sp_phosphatase_cat-dom"/>
</dbReference>
<dbReference type="GO" id="GO:0043409">
    <property type="term" value="P:negative regulation of MAPK cascade"/>
    <property type="evidence" value="ECO:0007669"/>
    <property type="project" value="TreeGrafter"/>
</dbReference>
<protein>
    <recommendedName>
        <fullName evidence="7">Dual specificity phosphatase catalytic domain-containing protein</fullName>
    </recommendedName>
</protein>
<dbReference type="EMBL" id="SRMA01025386">
    <property type="protein sequence ID" value="TRY95324.1"/>
    <property type="molecule type" value="Genomic_DNA"/>
</dbReference>
<dbReference type="PANTHER" id="PTHR45682:SF6">
    <property type="entry name" value="DUAL SPECIFICITY PHOSPHATASE 29"/>
    <property type="match status" value="1"/>
</dbReference>
<evidence type="ECO:0000313" key="8">
    <source>
        <dbReference type="EMBL" id="TRY59781.1"/>
    </source>
</evidence>
<accession>A0A553N2X0</accession>
<dbReference type="SUPFAM" id="SSF52799">
    <property type="entry name" value="(Phosphotyrosine protein) phosphatases II"/>
    <property type="match status" value="1"/>
</dbReference>
<dbReference type="Pfam" id="PF00782">
    <property type="entry name" value="DSPc"/>
    <property type="match status" value="1"/>
</dbReference>
<sequence>MGRSRSVTLFLAFLMIHRNMTLVHAITHLKQRRRICPNWGFLKQLRELDALLLEQRRGTHRPLSFAPPPNP</sequence>
<dbReference type="GO" id="GO:0005737">
    <property type="term" value="C:cytoplasm"/>
    <property type="evidence" value="ECO:0007669"/>
    <property type="project" value="UniProtKB-SubCell"/>
</dbReference>
<reference evidence="8 10" key="1">
    <citation type="journal article" date="2019" name="Sci. Data">
        <title>Hybrid genome assembly and annotation of Danionella translucida.</title>
        <authorList>
            <person name="Kadobianskyi M."/>
            <person name="Schulze L."/>
            <person name="Schuelke M."/>
            <person name="Judkewitz B."/>
        </authorList>
    </citation>
    <scope>NUCLEOTIDE SEQUENCE [LARGE SCALE GENOMIC DNA]</scope>
    <source>
        <strain evidence="8 10">Bolton</strain>
    </source>
</reference>
<dbReference type="InterPro" id="IPR029021">
    <property type="entry name" value="Prot-tyrosine_phosphatase-like"/>
</dbReference>
<evidence type="ECO:0000313" key="9">
    <source>
        <dbReference type="EMBL" id="TRY95324.1"/>
    </source>
</evidence>
<dbReference type="InterPro" id="IPR020405">
    <property type="entry name" value="Atypical_DUSP_subfamA"/>
</dbReference>
<dbReference type="GO" id="GO:0008138">
    <property type="term" value="F:protein tyrosine/serine/threonine phosphatase activity"/>
    <property type="evidence" value="ECO:0007669"/>
    <property type="project" value="InterPro"/>
</dbReference>
<evidence type="ECO:0000256" key="4">
    <source>
        <dbReference type="ARBA" id="ARBA00022912"/>
    </source>
</evidence>
<dbReference type="EMBL" id="SRMA01027104">
    <property type="protein sequence ID" value="TRY59781.1"/>
    <property type="molecule type" value="Genomic_DNA"/>
</dbReference>
<reference evidence="8" key="2">
    <citation type="submission" date="2019-04" db="EMBL/GenBank/DDBJ databases">
        <authorList>
            <person name="Kadobianskyi M."/>
            <person name="Schulze L."/>
            <person name="Schuelke M."/>
            <person name="Judkewitz B."/>
        </authorList>
    </citation>
    <scope>NUCLEOTIDE SEQUENCE</scope>
    <source>
        <strain evidence="8">Bolton</strain>
        <tissue evidence="8">Whole-body</tissue>
    </source>
</reference>
<gene>
    <name evidence="9" type="ORF">DNTS_026403</name>
    <name evidence="8" type="ORF">DNTS_027185</name>
</gene>
<dbReference type="STRING" id="623744.A0A553N2X0"/>
<evidence type="ECO:0000256" key="5">
    <source>
        <dbReference type="ARBA" id="ARBA00045755"/>
    </source>
</evidence>
<comment type="function">
    <text evidence="5">Dual specificity phosphatase able to dephosphorylate phosphotyrosine, phosphoserine and phosphothreonine residues within the same substrate, with a preference for phosphotyrosine as a substrate. Involved in the modulation of AMPK and MAPK1/2 signaling pathways.</text>
</comment>
<name>A0A553N2X0_9TELE</name>
<feature type="domain" description="Dual specificity phosphatase catalytic" evidence="7">
    <location>
        <begin position="1"/>
        <end position="48"/>
    </location>
</feature>